<feature type="active site" evidence="9">
    <location>
        <position position="170"/>
    </location>
</feature>
<evidence type="ECO:0000313" key="11">
    <source>
        <dbReference type="EMBL" id="PVE43190.1"/>
    </source>
</evidence>
<dbReference type="InterPro" id="IPR016125">
    <property type="entry name" value="Peptidase_C15-like"/>
</dbReference>
<dbReference type="EMBL" id="LFYT02000007">
    <property type="protein sequence ID" value="PVE43190.1"/>
    <property type="molecule type" value="Genomic_DNA"/>
</dbReference>
<dbReference type="CDD" id="cd00501">
    <property type="entry name" value="Peptidase_C15"/>
    <property type="match status" value="1"/>
</dbReference>
<evidence type="ECO:0000256" key="8">
    <source>
        <dbReference type="ARBA" id="ARBA00022807"/>
    </source>
</evidence>
<dbReference type="NCBIfam" id="NF009676">
    <property type="entry name" value="PRK13197.1"/>
    <property type="match status" value="1"/>
</dbReference>
<feature type="active site" evidence="9 10">
    <location>
        <position position="148"/>
    </location>
</feature>
<evidence type="ECO:0000256" key="3">
    <source>
        <dbReference type="ARBA" id="ARBA00004496"/>
    </source>
</evidence>
<gene>
    <name evidence="9" type="primary">pcp</name>
    <name evidence="11" type="ORF">H663_007810</name>
</gene>
<dbReference type="GO" id="GO:0005829">
    <property type="term" value="C:cytosol"/>
    <property type="evidence" value="ECO:0007669"/>
    <property type="project" value="InterPro"/>
</dbReference>
<dbReference type="InterPro" id="IPR000816">
    <property type="entry name" value="Peptidase_C15"/>
</dbReference>
<dbReference type="FunFam" id="3.40.630.20:FF:000001">
    <property type="entry name" value="Pyrrolidone-carboxylate peptidase"/>
    <property type="match status" value="1"/>
</dbReference>
<dbReference type="PANTHER" id="PTHR23402">
    <property type="entry name" value="PROTEASE FAMILY C15 PYROGLUTAMYL-PEPTIDASE I-RELATED"/>
    <property type="match status" value="1"/>
</dbReference>
<comment type="similarity">
    <text evidence="4 9">Belongs to the peptidase C15 family.</text>
</comment>
<dbReference type="AlphaFoldDB" id="A0A2T7UEQ3"/>
<evidence type="ECO:0000256" key="10">
    <source>
        <dbReference type="PROSITE-ProRule" id="PRU10077"/>
    </source>
</evidence>
<dbReference type="NCBIfam" id="TIGR00504">
    <property type="entry name" value="pyro_pdase"/>
    <property type="match status" value="1"/>
</dbReference>
<accession>A0A2T7UEQ3</accession>
<dbReference type="RefSeq" id="WP_053173441.1">
    <property type="nucleotide sequence ID" value="NZ_LFYT02000007.1"/>
</dbReference>
<dbReference type="HAMAP" id="MF_00417">
    <property type="entry name" value="Pyrrolid_peptidase"/>
    <property type="match status" value="1"/>
</dbReference>
<comment type="subunit">
    <text evidence="9">Homotetramer.</text>
</comment>
<keyword evidence="8 9" id="KW-0788">Thiol protease</keyword>
<feature type="active site" evidence="9">
    <location>
        <position position="85"/>
    </location>
</feature>
<keyword evidence="6 9" id="KW-0645">Protease</keyword>
<dbReference type="EC" id="3.4.19.3" evidence="9"/>
<dbReference type="InterPro" id="IPR033694">
    <property type="entry name" value="PGPEP1_Cys_AS"/>
</dbReference>
<evidence type="ECO:0000256" key="4">
    <source>
        <dbReference type="ARBA" id="ARBA00006641"/>
    </source>
</evidence>
<protein>
    <recommendedName>
        <fullName evidence="9">Pyrrolidone-carboxylate peptidase</fullName>
        <ecNumber evidence="9">3.4.19.3</ecNumber>
    </recommendedName>
    <alternativeName>
        <fullName evidence="9">5-oxoprolyl-peptidase</fullName>
    </alternativeName>
    <alternativeName>
        <fullName evidence="9">Pyroglutamyl-peptidase I</fullName>
        <shortName evidence="9">PGP-I</shortName>
        <shortName evidence="9">Pyrase</shortName>
    </alternativeName>
</protein>
<evidence type="ECO:0000256" key="7">
    <source>
        <dbReference type="ARBA" id="ARBA00022801"/>
    </source>
</evidence>
<name>A0A2T7UEQ3_9BURK</name>
<evidence type="ECO:0000313" key="12">
    <source>
        <dbReference type="Proteomes" id="UP000037507"/>
    </source>
</evidence>
<dbReference type="PROSITE" id="PS01334">
    <property type="entry name" value="PYRASE_CYS"/>
    <property type="match status" value="1"/>
</dbReference>
<dbReference type="Proteomes" id="UP000037507">
    <property type="component" value="Unassembled WGS sequence"/>
</dbReference>
<comment type="subcellular location">
    <subcellularLocation>
        <location evidence="3 9">Cytoplasm</location>
    </subcellularLocation>
</comment>
<dbReference type="GO" id="GO:0016920">
    <property type="term" value="F:pyroglutamyl-peptidase activity"/>
    <property type="evidence" value="ECO:0007669"/>
    <property type="project" value="UniProtKB-UniRule"/>
</dbReference>
<dbReference type="OrthoDB" id="9779738at2"/>
<dbReference type="STRING" id="1293045.H663_12465"/>
<dbReference type="GO" id="GO:0006508">
    <property type="term" value="P:proteolysis"/>
    <property type="evidence" value="ECO:0007669"/>
    <property type="project" value="UniProtKB-KW"/>
</dbReference>
<keyword evidence="7 9" id="KW-0378">Hydrolase</keyword>
<dbReference type="PANTHER" id="PTHR23402:SF1">
    <property type="entry name" value="PYROGLUTAMYL-PEPTIDASE I"/>
    <property type="match status" value="1"/>
</dbReference>
<comment type="caution">
    <text evidence="11">The sequence shown here is derived from an EMBL/GenBank/DDBJ whole genome shotgun (WGS) entry which is preliminary data.</text>
</comment>
<evidence type="ECO:0000256" key="1">
    <source>
        <dbReference type="ARBA" id="ARBA00001770"/>
    </source>
</evidence>
<dbReference type="InterPro" id="IPR029762">
    <property type="entry name" value="PGP-I_bact-type"/>
</dbReference>
<dbReference type="PIRSF" id="PIRSF015592">
    <property type="entry name" value="Prld-crbxl_pptds"/>
    <property type="match status" value="1"/>
</dbReference>
<keyword evidence="12" id="KW-1185">Reference proteome</keyword>
<keyword evidence="5 9" id="KW-0963">Cytoplasm</keyword>
<reference evidence="11" key="1">
    <citation type="submission" date="2017-04" db="EMBL/GenBank/DDBJ databases">
        <title>Unexpected and diverse lifestyles within the genus Limnohabitans.</title>
        <authorList>
            <person name="Kasalicky V."/>
            <person name="Mehrshad M."/>
            <person name="Andrei S.-A."/>
            <person name="Salcher M."/>
            <person name="Kratochvilova H."/>
            <person name="Simek K."/>
            <person name="Ghai R."/>
        </authorList>
    </citation>
    <scope>NUCLEOTIDE SEQUENCE [LARGE SCALE GENOMIC DNA]</scope>
    <source>
        <strain evidence="11">II-D5</strain>
    </source>
</reference>
<dbReference type="InterPro" id="IPR036440">
    <property type="entry name" value="Peptidase_C15-like_sf"/>
</dbReference>
<dbReference type="SUPFAM" id="SSF53182">
    <property type="entry name" value="Pyrrolidone carboxyl peptidase (pyroglutamate aminopeptidase)"/>
    <property type="match status" value="1"/>
</dbReference>
<evidence type="ECO:0000256" key="2">
    <source>
        <dbReference type="ARBA" id="ARBA00002280"/>
    </source>
</evidence>
<dbReference type="Pfam" id="PF01470">
    <property type="entry name" value="Peptidase_C15"/>
    <property type="match status" value="1"/>
</dbReference>
<evidence type="ECO:0000256" key="5">
    <source>
        <dbReference type="ARBA" id="ARBA00022490"/>
    </source>
</evidence>
<evidence type="ECO:0000256" key="6">
    <source>
        <dbReference type="ARBA" id="ARBA00022670"/>
    </source>
</evidence>
<comment type="function">
    <text evidence="2 9">Removes 5-oxoproline from various penultimate amino acid residues except L-proline.</text>
</comment>
<dbReference type="Gene3D" id="3.40.630.20">
    <property type="entry name" value="Peptidase C15, pyroglutamyl peptidase I-like"/>
    <property type="match status" value="1"/>
</dbReference>
<organism evidence="11 12">
    <name type="scientific">Limnohabitans planktonicus II-D5</name>
    <dbReference type="NCBI Taxonomy" id="1293045"/>
    <lineage>
        <taxon>Bacteria</taxon>
        <taxon>Pseudomonadati</taxon>
        <taxon>Pseudomonadota</taxon>
        <taxon>Betaproteobacteria</taxon>
        <taxon>Burkholderiales</taxon>
        <taxon>Comamonadaceae</taxon>
        <taxon>Limnohabitans</taxon>
    </lineage>
</organism>
<evidence type="ECO:0000256" key="9">
    <source>
        <dbReference type="HAMAP-Rule" id="MF_00417"/>
    </source>
</evidence>
<comment type="catalytic activity">
    <reaction evidence="1 9 10">
        <text>Release of an N-terminal pyroglutamyl group from a polypeptide, the second amino acid generally not being Pro.</text>
        <dbReference type="EC" id="3.4.19.3"/>
    </reaction>
</comment>
<dbReference type="PRINTS" id="PR00706">
    <property type="entry name" value="PYROGLUPTASE"/>
</dbReference>
<sequence length="224" mass="22998">MADAATVRILVTGFEPFGGQRVNPSWEVARALHGTFIHGAAVTAVQLPCVFAKASQALNEALQALQPHIVLALGQAEGRSDLSVERVAINVMDARIADNAGDQPIDEPVVAGAAAAYFSTLPIKALVVGLKAAGFPASVSQTAGTYVCNQVFYALQHALAGRGALSGFMHLPLLPEQAASWPGPALPSMALAVQQAGVSQALALLAQAYPMGQSDVKVSGGALH</sequence>
<proteinExistence type="inferred from homology"/>